<keyword evidence="4" id="KW-1185">Reference proteome</keyword>
<dbReference type="PANTHER" id="PTHR23028:SF53">
    <property type="entry name" value="ACYL_TRANSF_3 DOMAIN-CONTAINING PROTEIN"/>
    <property type="match status" value="1"/>
</dbReference>
<keyword evidence="1" id="KW-1133">Transmembrane helix</keyword>
<feature type="transmembrane region" description="Helical" evidence="1">
    <location>
        <begin position="231"/>
        <end position="252"/>
    </location>
</feature>
<accession>A0AAX0WXR5</accession>
<dbReference type="RefSeq" id="WP_019232848.1">
    <property type="nucleotide sequence ID" value="NZ_CAAAHR010000012.1"/>
</dbReference>
<dbReference type="Pfam" id="PF01757">
    <property type="entry name" value="Acyl_transf_3"/>
    <property type="match status" value="1"/>
</dbReference>
<evidence type="ECO:0000259" key="2">
    <source>
        <dbReference type="Pfam" id="PF01757"/>
    </source>
</evidence>
<keyword evidence="1" id="KW-0812">Transmembrane</keyword>
<sequence>MKAFFYFIDCSYHEDYLLKTDTEVNQNNVRKNYSAEYWACADGIRGFACLIVLIAHAVTLFFKESAPYLAGSGKIGVWLFFVLSAFLLTRKFIHIKLSLSSLLDYIVSRFIRIIPLYIIAVLVYKLLGTTEIVSWKDVDDAIFLRQGFSHLWTVAVEFKFYLYLPFFAFLFINLSSNWILSVISFICLVLIEQISHPYWLTSINSINVYDYLTPFTIGVFSATFYEKIRPYVTAVSATWVGVGTMIFCIMLLPGVKNFFLGLPLDLSLANKFVHFGFLWAAFIIYTIDGMGLFGKILRTRMFRSIGNWSYSIYLFHWLVFMKYITLWPHHFFAMLCAIVSAVFLGGLAYYVLEKNLQQLRHYMQSQFIKTKLGQVVFARQ</sequence>
<feature type="domain" description="Acyltransferase 3" evidence="2">
    <location>
        <begin position="41"/>
        <end position="347"/>
    </location>
</feature>
<protein>
    <submittedName>
        <fullName evidence="3">Acyltransferase</fullName>
    </submittedName>
</protein>
<reference evidence="3" key="1">
    <citation type="submission" date="2017-12" db="EMBL/GenBank/DDBJ databases">
        <title>FDA dAtabase for Regulatory Grade micrObial Sequences (FDA-ARGOS): Supporting development and validation of Infectious Disease Dx tests.</title>
        <authorList>
            <person name="Kerrigan L."/>
            <person name="Tallon L.J."/>
            <person name="Sadzewicz L."/>
            <person name="Sengamalay N."/>
            <person name="Ott S."/>
            <person name="Godinez A."/>
            <person name="Nagaraj S."/>
            <person name="Vavikolanu K."/>
            <person name="Vyas G."/>
            <person name="Nadendla S."/>
            <person name="Aluvathingal J."/>
            <person name="Sichtig H."/>
        </authorList>
    </citation>
    <scope>NUCLEOTIDE SEQUENCE [LARGE SCALE GENOMIC DNA]</scope>
    <source>
        <strain evidence="3">FDAARGOS_200</strain>
    </source>
</reference>
<organism evidence="3 4">
    <name type="scientific">Legionella anisa</name>
    <dbReference type="NCBI Taxonomy" id="28082"/>
    <lineage>
        <taxon>Bacteria</taxon>
        <taxon>Pseudomonadati</taxon>
        <taxon>Pseudomonadota</taxon>
        <taxon>Gammaproteobacteria</taxon>
        <taxon>Legionellales</taxon>
        <taxon>Legionellaceae</taxon>
        <taxon>Legionella</taxon>
    </lineage>
</organism>
<dbReference type="GeneID" id="98064169"/>
<feature type="transmembrane region" description="Helical" evidence="1">
    <location>
        <begin position="160"/>
        <end position="191"/>
    </location>
</feature>
<feature type="transmembrane region" description="Helical" evidence="1">
    <location>
        <begin position="68"/>
        <end position="89"/>
    </location>
</feature>
<gene>
    <name evidence="3" type="ORF">A6J39_019340</name>
</gene>
<evidence type="ECO:0000313" key="3">
    <source>
        <dbReference type="EMBL" id="PNL63176.1"/>
    </source>
</evidence>
<dbReference type="GO" id="GO:0000271">
    <property type="term" value="P:polysaccharide biosynthetic process"/>
    <property type="evidence" value="ECO:0007669"/>
    <property type="project" value="TreeGrafter"/>
</dbReference>
<dbReference type="InterPro" id="IPR050879">
    <property type="entry name" value="Acyltransferase_3"/>
</dbReference>
<keyword evidence="3" id="KW-0012">Acyltransferase</keyword>
<name>A0AAX0WXR5_9GAMM</name>
<dbReference type="PANTHER" id="PTHR23028">
    <property type="entry name" value="ACETYLTRANSFERASE"/>
    <property type="match status" value="1"/>
</dbReference>
<feature type="transmembrane region" description="Helical" evidence="1">
    <location>
        <begin position="44"/>
        <end position="62"/>
    </location>
</feature>
<keyword evidence="3" id="KW-0808">Transferase</keyword>
<dbReference type="Proteomes" id="UP000192511">
    <property type="component" value="Unassembled WGS sequence"/>
</dbReference>
<dbReference type="GO" id="GO:0016747">
    <property type="term" value="F:acyltransferase activity, transferring groups other than amino-acyl groups"/>
    <property type="evidence" value="ECO:0007669"/>
    <property type="project" value="InterPro"/>
</dbReference>
<keyword evidence="1" id="KW-0472">Membrane</keyword>
<dbReference type="GO" id="GO:0016020">
    <property type="term" value="C:membrane"/>
    <property type="evidence" value="ECO:0007669"/>
    <property type="project" value="TreeGrafter"/>
</dbReference>
<dbReference type="EMBL" id="NBTX02000004">
    <property type="protein sequence ID" value="PNL63176.1"/>
    <property type="molecule type" value="Genomic_DNA"/>
</dbReference>
<feature type="transmembrane region" description="Helical" evidence="1">
    <location>
        <begin position="110"/>
        <end position="127"/>
    </location>
</feature>
<feature type="transmembrane region" description="Helical" evidence="1">
    <location>
        <begin position="272"/>
        <end position="293"/>
    </location>
</feature>
<dbReference type="AlphaFoldDB" id="A0AAX0WXR5"/>
<feature type="transmembrane region" description="Helical" evidence="1">
    <location>
        <begin position="305"/>
        <end position="325"/>
    </location>
</feature>
<dbReference type="InterPro" id="IPR002656">
    <property type="entry name" value="Acyl_transf_3_dom"/>
</dbReference>
<proteinExistence type="predicted"/>
<evidence type="ECO:0000256" key="1">
    <source>
        <dbReference type="SAM" id="Phobius"/>
    </source>
</evidence>
<evidence type="ECO:0000313" key="4">
    <source>
        <dbReference type="Proteomes" id="UP000192511"/>
    </source>
</evidence>
<comment type="caution">
    <text evidence="3">The sequence shown here is derived from an EMBL/GenBank/DDBJ whole genome shotgun (WGS) entry which is preliminary data.</text>
</comment>
<feature type="transmembrane region" description="Helical" evidence="1">
    <location>
        <begin position="331"/>
        <end position="352"/>
    </location>
</feature>